<evidence type="ECO:0000256" key="1">
    <source>
        <dbReference type="SAM" id="SignalP"/>
    </source>
</evidence>
<proteinExistence type="predicted"/>
<feature type="signal peptide" evidence="1">
    <location>
        <begin position="1"/>
        <end position="25"/>
    </location>
</feature>
<dbReference type="EMBL" id="CP147920">
    <property type="protein sequence ID" value="XAU14297.1"/>
    <property type="molecule type" value="Genomic_DNA"/>
</dbReference>
<dbReference type="SUPFAM" id="SSF48695">
    <property type="entry name" value="Multiheme cytochromes"/>
    <property type="match status" value="1"/>
</dbReference>
<name>A0ABZ3H6Y9_9BACT</name>
<protein>
    <recommendedName>
        <fullName evidence="4">Class III cytochrome C domain-containing protein</fullName>
    </recommendedName>
</protein>
<organism evidence="2 3">
    <name type="scientific">Sulfurimonas diazotrophicus</name>
    <dbReference type="NCBI Taxonomy" id="3131939"/>
    <lineage>
        <taxon>Bacteria</taxon>
        <taxon>Pseudomonadati</taxon>
        <taxon>Campylobacterota</taxon>
        <taxon>Epsilonproteobacteria</taxon>
        <taxon>Campylobacterales</taxon>
        <taxon>Sulfurimonadaceae</taxon>
        <taxon>Sulfurimonas</taxon>
    </lineage>
</organism>
<keyword evidence="1" id="KW-0732">Signal</keyword>
<evidence type="ECO:0000313" key="3">
    <source>
        <dbReference type="Proteomes" id="UP001447842"/>
    </source>
</evidence>
<evidence type="ECO:0008006" key="4">
    <source>
        <dbReference type="Google" id="ProtNLM"/>
    </source>
</evidence>
<sequence>MKMLKRLLLLPVVMPGLFATLLACTGDCLTCHPKLLPTIQNDPRHKPMLGCIDCHSADPNAMAECGSECFACHPVEKIENVGVEEHKVIRGCRDCHVQIKEALSDIATPKDQSVMPPLKELLIPPADTNGGF</sequence>
<feature type="chain" id="PRO_5045428320" description="Class III cytochrome C domain-containing protein" evidence="1">
    <location>
        <begin position="26"/>
        <end position="132"/>
    </location>
</feature>
<dbReference type="Proteomes" id="UP001447842">
    <property type="component" value="Chromosome"/>
</dbReference>
<accession>A0ABZ3H6Y9</accession>
<dbReference type="InterPro" id="IPR036280">
    <property type="entry name" value="Multihaem_cyt_sf"/>
</dbReference>
<reference evidence="2 3" key="1">
    <citation type="submission" date="2024-03" db="EMBL/GenBank/DDBJ databases">
        <title>Sulfurimonas sp. HSL3-1.</title>
        <authorList>
            <person name="Wang S."/>
        </authorList>
    </citation>
    <scope>NUCLEOTIDE SEQUENCE [LARGE SCALE GENOMIC DNA]</scope>
    <source>
        <strain evidence="2 3">HSL3-1</strain>
    </source>
</reference>
<dbReference type="RefSeq" id="WP_345972051.1">
    <property type="nucleotide sequence ID" value="NZ_CP147920.1"/>
</dbReference>
<evidence type="ECO:0000313" key="2">
    <source>
        <dbReference type="EMBL" id="XAU14297.1"/>
    </source>
</evidence>
<gene>
    <name evidence="2" type="ORF">WCY31_08505</name>
</gene>
<dbReference type="PROSITE" id="PS51257">
    <property type="entry name" value="PROKAR_LIPOPROTEIN"/>
    <property type="match status" value="1"/>
</dbReference>
<keyword evidence="3" id="KW-1185">Reference proteome</keyword>